<sequence length="176" mass="19935">MARGGRGCRGVSSSAYSGSNGTKDAATLIGLSRLGKNLERIPIPITDSHSCQYLYDLYEECMSTNAHLVGPNYCVGYQELMASCPEVNKDPGRRNTLQKTKEWEEYLQRRAVREGFSGWQEYTAHKHETDPTLCRVRYKLYKECLSENGTYCDRYRNKCPQFEQAPKCHSAVASIS</sequence>
<reference evidence="1 2" key="1">
    <citation type="journal article" date="2021" name="Hortic Res">
        <title>High-quality reference genome and annotation aids understanding of berry development for evergreen blueberry (Vaccinium darrowii).</title>
        <authorList>
            <person name="Yu J."/>
            <person name="Hulse-Kemp A.M."/>
            <person name="Babiker E."/>
            <person name="Staton M."/>
        </authorList>
    </citation>
    <scope>NUCLEOTIDE SEQUENCE [LARGE SCALE GENOMIC DNA]</scope>
    <source>
        <strain evidence="2">cv. NJ 8807/NJ 8810</strain>
        <tissue evidence="1">Young leaf</tissue>
    </source>
</reference>
<name>A0ACB7XIU1_9ERIC</name>
<evidence type="ECO:0000313" key="2">
    <source>
        <dbReference type="Proteomes" id="UP000828048"/>
    </source>
</evidence>
<proteinExistence type="predicted"/>
<keyword evidence="2" id="KW-1185">Reference proteome</keyword>
<evidence type="ECO:0000313" key="1">
    <source>
        <dbReference type="EMBL" id="KAH7840316.1"/>
    </source>
</evidence>
<dbReference type="EMBL" id="CM037160">
    <property type="protein sequence ID" value="KAH7840316.1"/>
    <property type="molecule type" value="Genomic_DNA"/>
</dbReference>
<gene>
    <name evidence="1" type="ORF">Vadar_015518</name>
</gene>
<protein>
    <submittedName>
        <fullName evidence="1">Uncharacterized protein</fullName>
    </submittedName>
</protein>
<comment type="caution">
    <text evidence="1">The sequence shown here is derived from an EMBL/GenBank/DDBJ whole genome shotgun (WGS) entry which is preliminary data.</text>
</comment>
<organism evidence="1 2">
    <name type="scientific">Vaccinium darrowii</name>
    <dbReference type="NCBI Taxonomy" id="229202"/>
    <lineage>
        <taxon>Eukaryota</taxon>
        <taxon>Viridiplantae</taxon>
        <taxon>Streptophyta</taxon>
        <taxon>Embryophyta</taxon>
        <taxon>Tracheophyta</taxon>
        <taxon>Spermatophyta</taxon>
        <taxon>Magnoliopsida</taxon>
        <taxon>eudicotyledons</taxon>
        <taxon>Gunneridae</taxon>
        <taxon>Pentapetalae</taxon>
        <taxon>asterids</taxon>
        <taxon>Ericales</taxon>
        <taxon>Ericaceae</taxon>
        <taxon>Vaccinioideae</taxon>
        <taxon>Vaccinieae</taxon>
        <taxon>Vaccinium</taxon>
    </lineage>
</organism>
<accession>A0ACB7XIU1</accession>
<dbReference type="Proteomes" id="UP000828048">
    <property type="component" value="Chromosome 10"/>
</dbReference>